<organism evidence="1 2">
    <name type="scientific">Alosa alosa</name>
    <name type="common">allis shad</name>
    <dbReference type="NCBI Taxonomy" id="278164"/>
    <lineage>
        <taxon>Eukaryota</taxon>
        <taxon>Metazoa</taxon>
        <taxon>Chordata</taxon>
        <taxon>Craniata</taxon>
        <taxon>Vertebrata</taxon>
        <taxon>Euteleostomi</taxon>
        <taxon>Actinopterygii</taxon>
        <taxon>Neopterygii</taxon>
        <taxon>Teleostei</taxon>
        <taxon>Clupei</taxon>
        <taxon>Clupeiformes</taxon>
        <taxon>Clupeoidei</taxon>
        <taxon>Clupeidae</taxon>
        <taxon>Alosa</taxon>
    </lineage>
</organism>
<dbReference type="AlphaFoldDB" id="A0AAV6H3K5"/>
<dbReference type="Proteomes" id="UP000823561">
    <property type="component" value="Chromosome 4"/>
</dbReference>
<sequence length="89" mass="10107">MNRCQDNLEVALQANSQCSTNRKSLITVHAPTSTLTQLRKFRSWMSDKHPQPMSMIAVGTPLLTQLSRQQPSVRYRPSGKTLPYCIMVM</sequence>
<evidence type="ECO:0000313" key="2">
    <source>
        <dbReference type="Proteomes" id="UP000823561"/>
    </source>
</evidence>
<accession>A0AAV6H3K5</accession>
<proteinExistence type="predicted"/>
<keyword evidence="2" id="KW-1185">Reference proteome</keyword>
<gene>
    <name evidence="1" type="ORF">AALO_G00046920</name>
</gene>
<dbReference type="EMBL" id="JADWDJ010000004">
    <property type="protein sequence ID" value="KAG5281624.1"/>
    <property type="molecule type" value="Genomic_DNA"/>
</dbReference>
<name>A0AAV6H3K5_9TELE</name>
<reference evidence="1" key="1">
    <citation type="submission" date="2020-10" db="EMBL/GenBank/DDBJ databases">
        <title>Chromosome-scale genome assembly of the Allis shad, Alosa alosa.</title>
        <authorList>
            <person name="Margot Z."/>
            <person name="Christophe K."/>
            <person name="Cabau C."/>
            <person name="Louis A."/>
            <person name="Berthelot C."/>
            <person name="Parey E."/>
            <person name="Roest Crollius H."/>
            <person name="Montfort J."/>
            <person name="Robinson-Rechavi M."/>
            <person name="Bucao C."/>
            <person name="Bouchez O."/>
            <person name="Gislard M."/>
            <person name="Lluch J."/>
            <person name="Milhes M."/>
            <person name="Lampietro C."/>
            <person name="Lopez Roques C."/>
            <person name="Donnadieu C."/>
            <person name="Braasch I."/>
            <person name="Desvignes T."/>
            <person name="Postlethwait J."/>
            <person name="Bobe J."/>
            <person name="Guiguen Y."/>
        </authorList>
    </citation>
    <scope>NUCLEOTIDE SEQUENCE</scope>
    <source>
        <strain evidence="1">M-15738</strain>
        <tissue evidence="1">Blood</tissue>
    </source>
</reference>
<comment type="caution">
    <text evidence="1">The sequence shown here is derived from an EMBL/GenBank/DDBJ whole genome shotgun (WGS) entry which is preliminary data.</text>
</comment>
<evidence type="ECO:0000313" key="1">
    <source>
        <dbReference type="EMBL" id="KAG5281624.1"/>
    </source>
</evidence>
<protein>
    <submittedName>
        <fullName evidence="1">Uncharacterized protein</fullName>
    </submittedName>
</protein>